<evidence type="ECO:0000256" key="2">
    <source>
        <dbReference type="ARBA" id="ARBA00008032"/>
    </source>
</evidence>
<dbReference type="InParanoid" id="A0A2U3W083"/>
<feature type="compositionally biased region" description="Basic and acidic residues" evidence="7">
    <location>
        <begin position="81"/>
        <end position="92"/>
    </location>
</feature>
<feature type="region of interest" description="Disordered" evidence="7">
    <location>
        <begin position="210"/>
        <end position="260"/>
    </location>
</feature>
<dbReference type="PANTHER" id="PTHR22745:SF0">
    <property type="entry name" value="PROTHYMOSIN ALPHA"/>
    <property type="match status" value="1"/>
</dbReference>
<organism evidence="8 9">
    <name type="scientific">Odobenus rosmarus divergens</name>
    <name type="common">Pacific walrus</name>
    <dbReference type="NCBI Taxonomy" id="9708"/>
    <lineage>
        <taxon>Eukaryota</taxon>
        <taxon>Metazoa</taxon>
        <taxon>Chordata</taxon>
        <taxon>Craniata</taxon>
        <taxon>Vertebrata</taxon>
        <taxon>Euteleostomi</taxon>
        <taxon>Mammalia</taxon>
        <taxon>Eutheria</taxon>
        <taxon>Laurasiatheria</taxon>
        <taxon>Carnivora</taxon>
        <taxon>Caniformia</taxon>
        <taxon>Pinnipedia</taxon>
        <taxon>Odobenidae</taxon>
        <taxon>Odobenus</taxon>
    </lineage>
</organism>
<dbReference type="GO" id="GO:0042393">
    <property type="term" value="F:histone binding"/>
    <property type="evidence" value="ECO:0007669"/>
    <property type="project" value="TreeGrafter"/>
</dbReference>
<dbReference type="GeneID" id="101383297"/>
<protein>
    <recommendedName>
        <fullName evidence="6">Prothymosin alpha</fullName>
    </recommendedName>
</protein>
<feature type="region of interest" description="Disordered" evidence="7">
    <location>
        <begin position="1"/>
        <end position="41"/>
    </location>
</feature>
<evidence type="ECO:0000256" key="7">
    <source>
        <dbReference type="SAM" id="MobiDB-lite"/>
    </source>
</evidence>
<feature type="compositionally biased region" description="Basic and acidic residues" evidence="7">
    <location>
        <begin position="158"/>
        <end position="174"/>
    </location>
</feature>
<reference evidence="9" key="1">
    <citation type="submission" date="2025-08" db="UniProtKB">
        <authorList>
            <consortium name="RefSeq"/>
        </authorList>
    </citation>
    <scope>IDENTIFICATION</scope>
</reference>
<accession>A0A2U3W083</accession>
<comment type="function">
    <text evidence="4">Prothymosin alpha may mediate immune function by conferring resistance to certain opportunistic infections.</text>
</comment>
<evidence type="ECO:0000256" key="3">
    <source>
        <dbReference type="ARBA" id="ARBA00023242"/>
    </source>
</evidence>
<evidence type="ECO:0000256" key="5">
    <source>
        <dbReference type="ARBA" id="ARBA00038744"/>
    </source>
</evidence>
<feature type="compositionally biased region" description="Acidic residues" evidence="7">
    <location>
        <begin position="133"/>
        <end position="157"/>
    </location>
</feature>
<evidence type="ECO:0000256" key="6">
    <source>
        <dbReference type="ARBA" id="ARBA00040447"/>
    </source>
</evidence>
<evidence type="ECO:0000313" key="8">
    <source>
        <dbReference type="Proteomes" id="UP000245340"/>
    </source>
</evidence>
<dbReference type="KEGG" id="oro:101383297"/>
<evidence type="ECO:0000256" key="4">
    <source>
        <dbReference type="ARBA" id="ARBA00037621"/>
    </source>
</evidence>
<sequence>MTLDTDLTPYTFPTGCSEKPSFPSVASPSLQPPLLGTSSATEDSGSFIARVLEPSLSFESSASDQRVPHQIAAVDTSSKITTKDLKEKKEVVEEVEDGGDAPANGDTEIEEGGEQEADNEVEEEEDVRKEEKEGDGEEENGEEDEEAQAAEDEEEDADTKKQKTNEDDYTAKKEKLHLTKLNLYTLRFPSQTLNVVTFEGTVLPAAPCGQHHPAGDAAEGAMDLEKPQGDTGGQDELCGSGCPRTEAADKKRKNNEYQQK</sequence>
<comment type="subcellular location">
    <subcellularLocation>
        <location evidence="1">Nucleus</location>
    </subcellularLocation>
</comment>
<dbReference type="Pfam" id="PF03247">
    <property type="entry name" value="Prothymosin"/>
    <property type="match status" value="1"/>
</dbReference>
<dbReference type="InterPro" id="IPR004931">
    <property type="entry name" value="Pro/parathymosin"/>
</dbReference>
<comment type="subunit">
    <text evidence="5">Interacts with NUPR1; regulates apoptotic process.</text>
</comment>
<proteinExistence type="inferred from homology"/>
<keyword evidence="8" id="KW-1185">Reference proteome</keyword>
<dbReference type="AlphaFoldDB" id="A0A2U3W083"/>
<evidence type="ECO:0000313" key="9">
    <source>
        <dbReference type="RefSeq" id="XP_004401253.1"/>
    </source>
</evidence>
<gene>
    <name evidence="9" type="primary">LOC101383297</name>
</gene>
<dbReference type="PANTHER" id="PTHR22745">
    <property type="entry name" value="PROTHYMOSIN ALPHA"/>
    <property type="match status" value="1"/>
</dbReference>
<dbReference type="Proteomes" id="UP000245340">
    <property type="component" value="Unplaced"/>
</dbReference>
<feature type="compositionally biased region" description="Acidic residues" evidence="7">
    <location>
        <begin position="107"/>
        <end position="125"/>
    </location>
</feature>
<evidence type="ECO:0000256" key="1">
    <source>
        <dbReference type="ARBA" id="ARBA00004123"/>
    </source>
</evidence>
<keyword evidence="3" id="KW-0539">Nucleus</keyword>
<comment type="similarity">
    <text evidence="2">Belongs to the pro/parathymosin family.</text>
</comment>
<name>A0A2U3W083_ODORO</name>
<dbReference type="STRING" id="9708.A0A2U3W083"/>
<dbReference type="GO" id="GO:0043066">
    <property type="term" value="P:negative regulation of apoptotic process"/>
    <property type="evidence" value="ECO:0007669"/>
    <property type="project" value="TreeGrafter"/>
</dbReference>
<dbReference type="RefSeq" id="XP_004401253.1">
    <property type="nucleotide sequence ID" value="XM_004401196.1"/>
</dbReference>
<dbReference type="GO" id="GO:0045944">
    <property type="term" value="P:positive regulation of transcription by RNA polymerase II"/>
    <property type="evidence" value="ECO:0007669"/>
    <property type="project" value="TreeGrafter"/>
</dbReference>
<dbReference type="GO" id="GO:0005634">
    <property type="term" value="C:nucleus"/>
    <property type="evidence" value="ECO:0007669"/>
    <property type="project" value="UniProtKB-SubCell"/>
</dbReference>
<feature type="region of interest" description="Disordered" evidence="7">
    <location>
        <begin position="58"/>
        <end position="174"/>
    </location>
</feature>